<accession>A0A7G1HVS5</accession>
<evidence type="ECO:0008006" key="6">
    <source>
        <dbReference type="Google" id="ProtNLM"/>
    </source>
</evidence>
<dbReference type="InterPro" id="IPR012878">
    <property type="entry name" value="Beta-AFase-like_GH127_cat"/>
</dbReference>
<protein>
    <recommendedName>
        <fullName evidence="6">Glycoside hydrolase family 127 protein</fullName>
    </recommendedName>
</protein>
<dbReference type="InterPro" id="IPR008928">
    <property type="entry name" value="6-hairpin_glycosidase_sf"/>
</dbReference>
<dbReference type="AlphaFoldDB" id="A0A7G1HVS5"/>
<dbReference type="Pfam" id="PF20736">
    <property type="entry name" value="Glyco_hydro127M"/>
    <property type="match status" value="1"/>
</dbReference>
<dbReference type="SUPFAM" id="SSF48208">
    <property type="entry name" value="Six-hairpin glycosidases"/>
    <property type="match status" value="1"/>
</dbReference>
<feature type="signal peptide" evidence="1">
    <location>
        <begin position="1"/>
        <end position="24"/>
    </location>
</feature>
<evidence type="ECO:0000313" key="5">
    <source>
        <dbReference type="Proteomes" id="UP000594042"/>
    </source>
</evidence>
<evidence type="ECO:0000259" key="2">
    <source>
        <dbReference type="Pfam" id="PF07944"/>
    </source>
</evidence>
<evidence type="ECO:0000259" key="3">
    <source>
        <dbReference type="Pfam" id="PF20736"/>
    </source>
</evidence>
<dbReference type="PANTHER" id="PTHR43465:SF2">
    <property type="entry name" value="DUF1680 DOMAIN PROTEIN (AFU_ORTHOLOGUE AFUA_1G08910)"/>
    <property type="match status" value="1"/>
</dbReference>
<keyword evidence="1" id="KW-0732">Signal</keyword>
<proteinExistence type="predicted"/>
<gene>
    <name evidence="4" type="ORF">Cop2CBH44_01100</name>
</gene>
<feature type="domain" description="Non-reducing end beta-L-arabinofuranosidase-like GH127 middle" evidence="3">
    <location>
        <begin position="397"/>
        <end position="490"/>
    </location>
</feature>
<dbReference type="Proteomes" id="UP000594042">
    <property type="component" value="Chromosome"/>
</dbReference>
<dbReference type="KEGG" id="copr:Cop2CBH44_01100"/>
<sequence length="574" mass="66105">MNQNKKIRFALGILLFYITASLQAQRSLQEIPFADIEMQGELYQRISKNLGRLHEEKYQPQNVFLTEEESGNWPGDTEGRTILALVLDAQASHKAPLHLKQILDQIPAHLNEKGYMGPVYEGKMNEQQVSGNGWMLRGLCEYYAWKKDPDILPIMKTIVENLFIKGKGFYANYPIDPKSRKADVGAESGSIQNTVDDWMLSSDIGCVFIGMEGAIHAYQYLRMPELKEVIEEMITRFLEIDLVKIKAQTHASLTACRGLLRYDDITGEDKYLQEVEERWQTYKRNGMTNNHENYNWFGRFDTWTEPCAIVDSYLLAVQLWQHTGKVEYRNDAELIYYNGICHTQRFNGGFGCDNCPNGKMPYLKVHAPEAHWCCTMRGAEGLSQAVKYAYRLEQDTLFIPFFHRSELSWKKDTDKAFALQQDTHYPFGETVSLKVEKNTAGIKSLKLPILPWAFDYTISFNGKECKPNAKNGFFTLCADFHPGDIIELKFKQKLAAVPMSHAQDNDTFNKRFYYGPLLLGAKTDTPISLDEIGQLRPMENLHFKVLDRNTVLSPIYHLLDPDVWEPDYKKQILF</sequence>
<dbReference type="PANTHER" id="PTHR43465">
    <property type="entry name" value="DUF1680 DOMAIN PROTEIN (AFU_ORTHOLOGUE AFUA_1G08910)"/>
    <property type="match status" value="1"/>
</dbReference>
<dbReference type="Pfam" id="PF07944">
    <property type="entry name" value="Beta-AFase-like_GH127_cat"/>
    <property type="match status" value="1"/>
</dbReference>
<evidence type="ECO:0000256" key="1">
    <source>
        <dbReference type="SAM" id="SignalP"/>
    </source>
</evidence>
<keyword evidence="5" id="KW-1185">Reference proteome</keyword>
<dbReference type="GO" id="GO:0005975">
    <property type="term" value="P:carbohydrate metabolic process"/>
    <property type="evidence" value="ECO:0007669"/>
    <property type="project" value="InterPro"/>
</dbReference>
<feature type="chain" id="PRO_5028945601" description="Glycoside hydrolase family 127 protein" evidence="1">
    <location>
        <begin position="25"/>
        <end position="574"/>
    </location>
</feature>
<dbReference type="InterPro" id="IPR049046">
    <property type="entry name" value="Beta-AFase-like_GH127_middle"/>
</dbReference>
<dbReference type="InterPro" id="IPR049174">
    <property type="entry name" value="Beta-AFase-like"/>
</dbReference>
<reference evidence="5" key="1">
    <citation type="submission" date="2020-07" db="EMBL/GenBank/DDBJ databases">
        <title>Complete genome sequencing of Coprobacter sp. strain 2CBH44.</title>
        <authorList>
            <person name="Sakamoto M."/>
            <person name="Murakami T."/>
            <person name="Mori H."/>
        </authorList>
    </citation>
    <scope>NUCLEOTIDE SEQUENCE [LARGE SCALE GENOMIC DNA]</scope>
    <source>
        <strain evidence="5">2CBH44</strain>
    </source>
</reference>
<evidence type="ECO:0000313" key="4">
    <source>
        <dbReference type="EMBL" id="BCI61757.1"/>
    </source>
</evidence>
<feature type="domain" description="Non-reducing end beta-L-arabinofuranosidase-like GH127 catalytic" evidence="2">
    <location>
        <begin position="248"/>
        <end position="384"/>
    </location>
</feature>
<name>A0A7G1HVS5_9BACT</name>
<dbReference type="RefSeq" id="WP_200755310.1">
    <property type="nucleotide sequence ID" value="NZ_AP023322.1"/>
</dbReference>
<dbReference type="EMBL" id="AP023322">
    <property type="protein sequence ID" value="BCI61757.1"/>
    <property type="molecule type" value="Genomic_DNA"/>
</dbReference>
<organism evidence="4 5">
    <name type="scientific">Coprobacter secundus subsp. similis</name>
    <dbReference type="NCBI Taxonomy" id="2751153"/>
    <lineage>
        <taxon>Bacteria</taxon>
        <taxon>Pseudomonadati</taxon>
        <taxon>Bacteroidota</taxon>
        <taxon>Bacteroidia</taxon>
        <taxon>Bacteroidales</taxon>
        <taxon>Barnesiellaceae</taxon>
        <taxon>Coprobacter</taxon>
    </lineage>
</organism>